<feature type="region of interest" description="Disordered" evidence="6">
    <location>
        <begin position="1"/>
        <end position="25"/>
    </location>
</feature>
<dbReference type="PANTHER" id="PTHR47338:SF10">
    <property type="entry name" value="TRANSCRIPTION FACTOR DOMAIN-CONTAINING PROTEIN-RELATED"/>
    <property type="match status" value="1"/>
</dbReference>
<dbReference type="GO" id="GO:0000981">
    <property type="term" value="F:DNA-binding transcription factor activity, RNA polymerase II-specific"/>
    <property type="evidence" value="ECO:0007669"/>
    <property type="project" value="InterPro"/>
</dbReference>
<keyword evidence="9" id="KW-1185">Reference proteome</keyword>
<feature type="domain" description="Xylanolytic transcriptional activator regulatory" evidence="7">
    <location>
        <begin position="210"/>
        <end position="296"/>
    </location>
</feature>
<dbReference type="Proteomes" id="UP000077069">
    <property type="component" value="Unassembled WGS sequence"/>
</dbReference>
<organism evidence="8 9">
    <name type="scientific">Paraphaeosphaeria sporulosa</name>
    <dbReference type="NCBI Taxonomy" id="1460663"/>
    <lineage>
        <taxon>Eukaryota</taxon>
        <taxon>Fungi</taxon>
        <taxon>Dikarya</taxon>
        <taxon>Ascomycota</taxon>
        <taxon>Pezizomycotina</taxon>
        <taxon>Dothideomycetes</taxon>
        <taxon>Pleosporomycetidae</taxon>
        <taxon>Pleosporales</taxon>
        <taxon>Massarineae</taxon>
        <taxon>Didymosphaeriaceae</taxon>
        <taxon>Paraphaeosphaeria</taxon>
    </lineage>
</organism>
<evidence type="ECO:0000256" key="5">
    <source>
        <dbReference type="ARBA" id="ARBA00023242"/>
    </source>
</evidence>
<name>A0A177BWU9_9PLEO</name>
<dbReference type="GO" id="GO:0008270">
    <property type="term" value="F:zinc ion binding"/>
    <property type="evidence" value="ECO:0007669"/>
    <property type="project" value="InterPro"/>
</dbReference>
<dbReference type="AlphaFoldDB" id="A0A177BWU9"/>
<dbReference type="InterPro" id="IPR050815">
    <property type="entry name" value="TF_fung"/>
</dbReference>
<dbReference type="SMART" id="SM00906">
    <property type="entry name" value="Fungal_trans"/>
    <property type="match status" value="1"/>
</dbReference>
<dbReference type="RefSeq" id="XP_018029524.1">
    <property type="nucleotide sequence ID" value="XM_018183433.1"/>
</dbReference>
<sequence length="516" mass="57275">MSLALRYRDLPGDLPESPADWSTDSSMNNATVFSCDAPQTDECGSGTITPLDLSEASWQNWMCGSDFMSPLTPTDGVDLNMDDLFGYMGPTPTPTLPDPEVSDFAITQFHNSYFDTVHQMLPMINQSRFVIVNNTSKPELNALKYAVAMAGATAHEDGIEAAELCYNLARSNLEQAERGDNDEPFMTIAAVQSLVLIVYYELKKKTFTRTWMSVGRCMRLAKALGLDHMDRDTELDDTPKSILATCDLASTSDLTELEERRNTFWCAYIIDSYTTTFLPIGSSEDMQDSRLRVRDVTIELTCFEDLTPFRGLAISAALASLESIHRQAAQNPNSPRNNAINSSYPFWNEHFRLSQIISSVSNELVTPDPEMKSTPDVRMLFLVINVHAITIRLHELAIERSEWDGERIVPMALFSESHSCVYRAAMAVVSTLRAAKLLDSKSTVIFRQMSAFAMLALSGVAKVLTRTLTLSRDPAIAQETINGLHVLESVILELYGDCAPFGTLLKEVGAQLAMYT</sequence>
<dbReference type="GO" id="GO:0006351">
    <property type="term" value="P:DNA-templated transcription"/>
    <property type="evidence" value="ECO:0007669"/>
    <property type="project" value="InterPro"/>
</dbReference>
<comment type="subcellular location">
    <subcellularLocation>
        <location evidence="1">Nucleus</location>
    </subcellularLocation>
</comment>
<dbReference type="InParanoid" id="A0A177BWU9"/>
<dbReference type="CDD" id="cd12148">
    <property type="entry name" value="fungal_TF_MHR"/>
    <property type="match status" value="1"/>
</dbReference>
<evidence type="ECO:0000313" key="8">
    <source>
        <dbReference type="EMBL" id="OAF99158.1"/>
    </source>
</evidence>
<dbReference type="GO" id="GO:0003677">
    <property type="term" value="F:DNA binding"/>
    <property type="evidence" value="ECO:0007669"/>
    <property type="project" value="InterPro"/>
</dbReference>
<dbReference type="GeneID" id="28766919"/>
<dbReference type="Pfam" id="PF04082">
    <property type="entry name" value="Fungal_trans"/>
    <property type="match status" value="1"/>
</dbReference>
<dbReference type="PANTHER" id="PTHR47338">
    <property type="entry name" value="ZN(II)2CYS6 TRANSCRIPTION FACTOR (EUROFUNG)-RELATED"/>
    <property type="match status" value="1"/>
</dbReference>
<keyword evidence="4" id="KW-0804">Transcription</keyword>
<gene>
    <name evidence="8" type="ORF">CC84DRAFT_1222864</name>
</gene>
<evidence type="ECO:0000256" key="3">
    <source>
        <dbReference type="ARBA" id="ARBA00023015"/>
    </source>
</evidence>
<keyword evidence="5" id="KW-0539">Nucleus</keyword>
<keyword evidence="2" id="KW-0479">Metal-binding</keyword>
<feature type="compositionally biased region" description="Basic and acidic residues" evidence="6">
    <location>
        <begin position="1"/>
        <end position="11"/>
    </location>
</feature>
<dbReference type="STRING" id="1460663.A0A177BWU9"/>
<dbReference type="PROSITE" id="PS51257">
    <property type="entry name" value="PROKAR_LIPOPROTEIN"/>
    <property type="match status" value="1"/>
</dbReference>
<evidence type="ECO:0000256" key="2">
    <source>
        <dbReference type="ARBA" id="ARBA00022723"/>
    </source>
</evidence>
<evidence type="ECO:0000256" key="4">
    <source>
        <dbReference type="ARBA" id="ARBA00023163"/>
    </source>
</evidence>
<reference evidence="8 9" key="1">
    <citation type="submission" date="2016-05" db="EMBL/GenBank/DDBJ databases">
        <title>Comparative analysis of secretome profiles of manganese(II)-oxidizing ascomycete fungi.</title>
        <authorList>
            <consortium name="DOE Joint Genome Institute"/>
            <person name="Zeiner C.A."/>
            <person name="Purvine S.O."/>
            <person name="Zink E.M."/>
            <person name="Wu S."/>
            <person name="Pasa-Tolic L."/>
            <person name="Chaput D.L."/>
            <person name="Haridas S."/>
            <person name="Grigoriev I.V."/>
            <person name="Santelli C.M."/>
            <person name="Hansel C.M."/>
        </authorList>
    </citation>
    <scope>NUCLEOTIDE SEQUENCE [LARGE SCALE GENOMIC DNA]</scope>
    <source>
        <strain evidence="8 9">AP3s5-JAC2a</strain>
    </source>
</reference>
<evidence type="ECO:0000256" key="1">
    <source>
        <dbReference type="ARBA" id="ARBA00004123"/>
    </source>
</evidence>
<dbReference type="EMBL" id="KV441562">
    <property type="protein sequence ID" value="OAF99158.1"/>
    <property type="molecule type" value="Genomic_DNA"/>
</dbReference>
<protein>
    <recommendedName>
        <fullName evidence="7">Xylanolytic transcriptional activator regulatory domain-containing protein</fullName>
    </recommendedName>
</protein>
<proteinExistence type="predicted"/>
<evidence type="ECO:0000256" key="6">
    <source>
        <dbReference type="SAM" id="MobiDB-lite"/>
    </source>
</evidence>
<dbReference type="InterPro" id="IPR007219">
    <property type="entry name" value="XnlR_reg_dom"/>
</dbReference>
<evidence type="ECO:0000313" key="9">
    <source>
        <dbReference type="Proteomes" id="UP000077069"/>
    </source>
</evidence>
<evidence type="ECO:0000259" key="7">
    <source>
        <dbReference type="SMART" id="SM00906"/>
    </source>
</evidence>
<dbReference type="GO" id="GO:0005634">
    <property type="term" value="C:nucleus"/>
    <property type="evidence" value="ECO:0007669"/>
    <property type="project" value="UniProtKB-SubCell"/>
</dbReference>
<accession>A0A177BWU9</accession>
<dbReference type="OrthoDB" id="3037908at2759"/>
<keyword evidence="3" id="KW-0805">Transcription regulation</keyword>